<evidence type="ECO:0000313" key="7">
    <source>
        <dbReference type="EMBL" id="CAB4300784.1"/>
    </source>
</evidence>
<dbReference type="InterPro" id="IPR003441">
    <property type="entry name" value="NAC-dom"/>
</dbReference>
<dbReference type="GO" id="GO:0003677">
    <property type="term" value="F:DNA binding"/>
    <property type="evidence" value="ECO:0007669"/>
    <property type="project" value="UniProtKB-KW"/>
</dbReference>
<gene>
    <name evidence="6" type="ORF">CURHAP_LOCUS16481</name>
    <name evidence="7" type="ORF">ORAREDHAP_LOCUS16056</name>
</gene>
<dbReference type="PANTHER" id="PTHR31744">
    <property type="entry name" value="PROTEIN CUP-SHAPED COTYLEDON 2-RELATED"/>
    <property type="match status" value="1"/>
</dbReference>
<evidence type="ECO:0000313" key="9">
    <source>
        <dbReference type="Proteomes" id="UP000507245"/>
    </source>
</evidence>
<keyword evidence="4" id="KW-0539">Nucleus</keyword>
<dbReference type="Pfam" id="PF02365">
    <property type="entry name" value="NAM"/>
    <property type="match status" value="1"/>
</dbReference>
<dbReference type="EMBL" id="CAEKDK010000002">
    <property type="protein sequence ID" value="CAB4270385.1"/>
    <property type="molecule type" value="Genomic_DNA"/>
</dbReference>
<evidence type="ECO:0000259" key="5">
    <source>
        <dbReference type="PROSITE" id="PS51005"/>
    </source>
</evidence>
<keyword evidence="9" id="KW-1185">Reference proteome</keyword>
<dbReference type="SUPFAM" id="SSF101941">
    <property type="entry name" value="NAC domain"/>
    <property type="match status" value="1"/>
</dbReference>
<dbReference type="InterPro" id="IPR036093">
    <property type="entry name" value="NAC_dom_sf"/>
</dbReference>
<organism evidence="6 8">
    <name type="scientific">Prunus armeniaca</name>
    <name type="common">Apricot</name>
    <name type="synonym">Armeniaca vulgaris</name>
    <dbReference type="NCBI Taxonomy" id="36596"/>
    <lineage>
        <taxon>Eukaryota</taxon>
        <taxon>Viridiplantae</taxon>
        <taxon>Streptophyta</taxon>
        <taxon>Embryophyta</taxon>
        <taxon>Tracheophyta</taxon>
        <taxon>Spermatophyta</taxon>
        <taxon>Magnoliopsida</taxon>
        <taxon>eudicotyledons</taxon>
        <taxon>Gunneridae</taxon>
        <taxon>Pentapetalae</taxon>
        <taxon>rosids</taxon>
        <taxon>fabids</taxon>
        <taxon>Rosales</taxon>
        <taxon>Rosaceae</taxon>
        <taxon>Amygdaloideae</taxon>
        <taxon>Amygdaleae</taxon>
        <taxon>Prunus</taxon>
    </lineage>
</organism>
<dbReference type="EMBL" id="CAEKKB010000002">
    <property type="protein sequence ID" value="CAB4300784.1"/>
    <property type="molecule type" value="Genomic_DNA"/>
</dbReference>
<reference evidence="9" key="1">
    <citation type="journal article" date="2020" name="Genome Biol.">
        <title>Gamete binning: chromosome-level and haplotype-resolved genome assembly enabled by high-throughput single-cell sequencing of gamete genomes.</title>
        <authorList>
            <person name="Campoy J.A."/>
            <person name="Sun H."/>
            <person name="Goel M."/>
            <person name="Jiao W.-B."/>
            <person name="Folz-Donahue K."/>
            <person name="Wang N."/>
            <person name="Rubio M."/>
            <person name="Liu C."/>
            <person name="Kukat C."/>
            <person name="Ruiz D."/>
            <person name="Huettel B."/>
            <person name="Schneeberger K."/>
        </authorList>
    </citation>
    <scope>NUCLEOTIDE SEQUENCE [LARGE SCALE GENOMIC DNA]</scope>
    <source>
        <strain evidence="9">cv. Rojo Pasion</strain>
    </source>
</reference>
<name>A0A6J5U5G1_PRUAR</name>
<evidence type="ECO:0000256" key="4">
    <source>
        <dbReference type="ARBA" id="ARBA00023242"/>
    </source>
</evidence>
<evidence type="ECO:0000313" key="8">
    <source>
        <dbReference type="Proteomes" id="UP000507222"/>
    </source>
</evidence>
<sequence>MNTNSNRCSRTTDEGYYKSTGQVREVKAELSQAVIGNKRILPFLEGRAPKGKITKYVMHEFSLPKTKQAQLGPNPNQQREFVLNHLTTKSVNYKKRKYDSICDKVAEPGIASNYKDDQAAAAANMILEPKEHLADKDVLLGSEKCNEGAESESVNGSCLIDNNDISTLDVGLLGGCFSSGSDNLAVNDSFHEVSFQPERNLISPFHPSSLRDIPLISPVHTGLLGDVVNNMHYTYSDSDLLEPLGGVYDSYSGENIDRGLGNHKRSWKGRTSPLSTGGFGNLLIVVDIYVGQDKRHSEHENHRQVLMFEMPSGTLLFSDDIHSCLHTREVLREESDCKAVSQDKVSDAAEYCFAFHLKTKSWKHTVGQSGRGSGRLSKWSRVRALVDVENFLGRGPRICARQYLGGLGLGHAWGCLKAQNLKSQ</sequence>
<dbReference type="Proteomes" id="UP000507245">
    <property type="component" value="Unassembled WGS sequence"/>
</dbReference>
<evidence type="ECO:0000256" key="3">
    <source>
        <dbReference type="ARBA" id="ARBA00023163"/>
    </source>
</evidence>
<reference evidence="6 8" key="2">
    <citation type="submission" date="2020-05" db="EMBL/GenBank/DDBJ databases">
        <authorList>
            <person name="Campoy J."/>
            <person name="Schneeberger K."/>
            <person name="Spophaly S."/>
        </authorList>
    </citation>
    <scope>NUCLEOTIDE SEQUENCE [LARGE SCALE GENOMIC DNA]</scope>
    <source>
        <strain evidence="6">PruArmRojPasFocal</strain>
    </source>
</reference>
<evidence type="ECO:0000313" key="6">
    <source>
        <dbReference type="EMBL" id="CAB4270385.1"/>
    </source>
</evidence>
<proteinExistence type="predicted"/>
<keyword evidence="1" id="KW-0805">Transcription regulation</keyword>
<protein>
    <recommendedName>
        <fullName evidence="5">NAC domain-containing protein</fullName>
    </recommendedName>
</protein>
<keyword evidence="3" id="KW-0804">Transcription</keyword>
<dbReference type="AlphaFoldDB" id="A0A6J5U5G1"/>
<evidence type="ECO:0000256" key="1">
    <source>
        <dbReference type="ARBA" id="ARBA00023015"/>
    </source>
</evidence>
<evidence type="ECO:0000256" key="2">
    <source>
        <dbReference type="ARBA" id="ARBA00023125"/>
    </source>
</evidence>
<dbReference type="PROSITE" id="PS51005">
    <property type="entry name" value="NAC"/>
    <property type="match status" value="1"/>
</dbReference>
<keyword evidence="2" id="KW-0238">DNA-binding</keyword>
<dbReference type="Gene3D" id="2.170.150.80">
    <property type="entry name" value="NAC domain"/>
    <property type="match status" value="1"/>
</dbReference>
<dbReference type="PANTHER" id="PTHR31744:SF235">
    <property type="entry name" value="NAC DOMAIN-CONTAINING PROTEIN"/>
    <property type="match status" value="1"/>
</dbReference>
<accession>A0A6J5U5G1</accession>
<dbReference type="Proteomes" id="UP000507222">
    <property type="component" value="Unassembled WGS sequence"/>
</dbReference>
<feature type="domain" description="NAC" evidence="5">
    <location>
        <begin position="1"/>
        <end position="89"/>
    </location>
</feature>
<dbReference type="GO" id="GO:0006355">
    <property type="term" value="P:regulation of DNA-templated transcription"/>
    <property type="evidence" value="ECO:0007669"/>
    <property type="project" value="InterPro"/>
</dbReference>